<evidence type="ECO:0000256" key="6">
    <source>
        <dbReference type="SAM" id="Phobius"/>
    </source>
</evidence>
<evidence type="ECO:0000256" key="5">
    <source>
        <dbReference type="ARBA" id="ARBA00023136"/>
    </source>
</evidence>
<dbReference type="CDD" id="cd06179">
    <property type="entry name" value="MFS_TRI12_like"/>
    <property type="match status" value="1"/>
</dbReference>
<dbReference type="EMBL" id="KN847540">
    <property type="protein sequence ID" value="KIW04526.1"/>
    <property type="molecule type" value="Genomic_DNA"/>
</dbReference>
<dbReference type="AlphaFoldDB" id="A0A0D1XPR5"/>
<dbReference type="InterPro" id="IPR010573">
    <property type="entry name" value="MFS_Str1/Tri12-like"/>
</dbReference>
<feature type="transmembrane region" description="Helical" evidence="6">
    <location>
        <begin position="539"/>
        <end position="557"/>
    </location>
</feature>
<keyword evidence="9" id="KW-1185">Reference proteome</keyword>
<sequence length="584" mass="63376">MANNSDLKSQTEFHDHVVLSEEEAPNLVGTAAEEIQKGYWKSPKFLGSCLAIILLANNLFWGYAVPVNVLNIINQDIGPSPNIYLVSLVNTLIKGVCLLLVGSVSDAVGRRYFMIGAQTFSVIGAVLSATSRNVNMLIGANVFIGMAGSGQVLYPLLSQEIVPNKYRGWSQGVITLLVLPSIGFGPIIGVSGHIETHVRCTVTIWVWCYWLHGIVSAVSLVLFILCYFPPGFHQLQSRKSRLDQLQSIDYFGFILYAGGLICLLLGLSWGGKQYPWGSARIIVLLVIGILGLITFVLYENFMKLAQPLLPMSLFRIRNFWIAVVVGSVGQMSFYAMNVLWPMQVTNLFTQDIKTIGWMTCTTGLALTIGEIITGPLFKRFGNVRWQMVIGCIGLTIFGGVMALGNEHRKAFAIAITICNGLFIGWVELVAIVVAGLVVPPERIGTAQSFFASTRAVSGTIASSIYLAIYNGELKTNMPQRVTSAVLKAGLPENSVAQLLSALSNGTSAALSKVPGINNNIITAARAGQKSAWSASFSTVYLSTIAFGATALIVAWFATDISEYMTTFVNKRVEQSKSRVETEKA</sequence>
<feature type="transmembrane region" description="Helical" evidence="6">
    <location>
        <begin position="449"/>
        <end position="468"/>
    </location>
</feature>
<comment type="subcellular location">
    <subcellularLocation>
        <location evidence="1">Membrane</location>
        <topology evidence="1">Multi-pass membrane protein</topology>
    </subcellularLocation>
</comment>
<evidence type="ECO:0000256" key="3">
    <source>
        <dbReference type="ARBA" id="ARBA00022692"/>
    </source>
</evidence>
<dbReference type="Proteomes" id="UP000053259">
    <property type="component" value="Unassembled WGS sequence"/>
</dbReference>
<feature type="transmembrane region" description="Helical" evidence="6">
    <location>
        <begin position="169"/>
        <end position="192"/>
    </location>
</feature>
<dbReference type="InterPro" id="IPR020846">
    <property type="entry name" value="MFS_dom"/>
</dbReference>
<dbReference type="OrthoDB" id="4161376at2759"/>
<dbReference type="PANTHER" id="PTHR23501">
    <property type="entry name" value="MAJOR FACILITATOR SUPERFAMILY"/>
    <property type="match status" value="1"/>
</dbReference>
<dbReference type="PANTHER" id="PTHR23501:SF109">
    <property type="entry name" value="MAJOR FACILITATOR SUPERFAMILY (MFS) PROFILE DOMAIN-CONTAINING PROTEIN-RELATED"/>
    <property type="match status" value="1"/>
</dbReference>
<dbReference type="RefSeq" id="XP_016214395.1">
    <property type="nucleotide sequence ID" value="XM_016357603.1"/>
</dbReference>
<keyword evidence="2" id="KW-0813">Transport</keyword>
<dbReference type="GO" id="GO:0005886">
    <property type="term" value="C:plasma membrane"/>
    <property type="evidence" value="ECO:0007669"/>
    <property type="project" value="TreeGrafter"/>
</dbReference>
<gene>
    <name evidence="8" type="ORF">PV09_04280</name>
</gene>
<feature type="transmembrane region" description="Helical" evidence="6">
    <location>
        <begin position="83"/>
        <end position="105"/>
    </location>
</feature>
<feature type="transmembrane region" description="Helical" evidence="6">
    <location>
        <begin position="204"/>
        <end position="228"/>
    </location>
</feature>
<keyword evidence="4 6" id="KW-1133">Transmembrane helix</keyword>
<keyword evidence="5 6" id="KW-0472">Membrane</keyword>
<dbReference type="Gene3D" id="1.20.1250.20">
    <property type="entry name" value="MFS general substrate transporter like domains"/>
    <property type="match status" value="2"/>
</dbReference>
<protein>
    <recommendedName>
        <fullName evidence="7">Major facilitator superfamily (MFS) profile domain-containing protein</fullName>
    </recommendedName>
</protein>
<feature type="transmembrane region" description="Helical" evidence="6">
    <location>
        <begin position="319"/>
        <end position="342"/>
    </location>
</feature>
<evidence type="ECO:0000256" key="1">
    <source>
        <dbReference type="ARBA" id="ARBA00004141"/>
    </source>
</evidence>
<feature type="transmembrane region" description="Helical" evidence="6">
    <location>
        <begin position="385"/>
        <end position="404"/>
    </location>
</feature>
<evidence type="ECO:0000256" key="4">
    <source>
        <dbReference type="ARBA" id="ARBA00022989"/>
    </source>
</evidence>
<dbReference type="SUPFAM" id="SSF103473">
    <property type="entry name" value="MFS general substrate transporter"/>
    <property type="match status" value="1"/>
</dbReference>
<dbReference type="GO" id="GO:0022857">
    <property type="term" value="F:transmembrane transporter activity"/>
    <property type="evidence" value="ECO:0007669"/>
    <property type="project" value="InterPro"/>
</dbReference>
<dbReference type="PROSITE" id="PS50850">
    <property type="entry name" value="MFS"/>
    <property type="match status" value="1"/>
</dbReference>
<feature type="transmembrane region" description="Helical" evidence="6">
    <location>
        <begin position="248"/>
        <end position="269"/>
    </location>
</feature>
<dbReference type="GeneID" id="27312253"/>
<dbReference type="VEuPathDB" id="FungiDB:PV09_04280"/>
<reference evidence="8 9" key="1">
    <citation type="submission" date="2015-01" db="EMBL/GenBank/DDBJ databases">
        <title>The Genome Sequence of Ochroconis gallopava CBS43764.</title>
        <authorList>
            <consortium name="The Broad Institute Genomics Platform"/>
            <person name="Cuomo C."/>
            <person name="de Hoog S."/>
            <person name="Gorbushina A."/>
            <person name="Stielow B."/>
            <person name="Teixiera M."/>
            <person name="Abouelleil A."/>
            <person name="Chapman S.B."/>
            <person name="Priest M."/>
            <person name="Young S.K."/>
            <person name="Wortman J."/>
            <person name="Nusbaum C."/>
            <person name="Birren B."/>
        </authorList>
    </citation>
    <scope>NUCLEOTIDE SEQUENCE [LARGE SCALE GENOMIC DNA]</scope>
    <source>
        <strain evidence="8 9">CBS 43764</strain>
    </source>
</reference>
<dbReference type="InterPro" id="IPR036259">
    <property type="entry name" value="MFS_trans_sf"/>
</dbReference>
<evidence type="ECO:0000256" key="2">
    <source>
        <dbReference type="ARBA" id="ARBA00022448"/>
    </source>
</evidence>
<evidence type="ECO:0000313" key="8">
    <source>
        <dbReference type="EMBL" id="KIW04526.1"/>
    </source>
</evidence>
<feature type="transmembrane region" description="Helical" evidence="6">
    <location>
        <begin position="410"/>
        <end position="437"/>
    </location>
</feature>
<feature type="transmembrane region" description="Helical" evidence="6">
    <location>
        <begin position="281"/>
        <end position="298"/>
    </location>
</feature>
<evidence type="ECO:0000313" key="9">
    <source>
        <dbReference type="Proteomes" id="UP000053259"/>
    </source>
</evidence>
<feature type="transmembrane region" description="Helical" evidence="6">
    <location>
        <begin position="354"/>
        <end position="373"/>
    </location>
</feature>
<keyword evidence="3 6" id="KW-0812">Transmembrane</keyword>
<organism evidence="8 9">
    <name type="scientific">Verruconis gallopava</name>
    <dbReference type="NCBI Taxonomy" id="253628"/>
    <lineage>
        <taxon>Eukaryota</taxon>
        <taxon>Fungi</taxon>
        <taxon>Dikarya</taxon>
        <taxon>Ascomycota</taxon>
        <taxon>Pezizomycotina</taxon>
        <taxon>Dothideomycetes</taxon>
        <taxon>Pleosporomycetidae</taxon>
        <taxon>Venturiales</taxon>
        <taxon>Sympoventuriaceae</taxon>
        <taxon>Verruconis</taxon>
    </lineage>
</organism>
<dbReference type="InterPro" id="IPR053791">
    <property type="entry name" value="MFS_Tri12-like"/>
</dbReference>
<dbReference type="Pfam" id="PF06609">
    <property type="entry name" value="TRI12"/>
    <property type="match status" value="1"/>
</dbReference>
<dbReference type="InParanoid" id="A0A0D1XPR5"/>
<name>A0A0D1XPR5_9PEZI</name>
<accession>A0A0D1XPR5</accession>
<dbReference type="HOGENOM" id="CLU_000960_25_2_1"/>
<evidence type="ECO:0000259" key="7">
    <source>
        <dbReference type="PROSITE" id="PS50850"/>
    </source>
</evidence>
<feature type="transmembrane region" description="Helical" evidence="6">
    <location>
        <begin position="45"/>
        <end position="63"/>
    </location>
</feature>
<proteinExistence type="predicted"/>
<feature type="transmembrane region" description="Helical" evidence="6">
    <location>
        <begin position="136"/>
        <end position="157"/>
    </location>
</feature>
<feature type="domain" description="Major facilitator superfamily (MFS) profile" evidence="7">
    <location>
        <begin position="44"/>
        <end position="562"/>
    </location>
</feature>